<reference evidence="3" key="2">
    <citation type="submission" date="2024-01" db="EMBL/GenBank/DDBJ databases">
        <authorList>
            <person name="He J."/>
            <person name="Wang M."/>
            <person name="Zheng J."/>
            <person name="Liu Z."/>
        </authorList>
    </citation>
    <scope>NUCLEOTIDE SEQUENCE</scope>
    <source>
        <strain evidence="3">ZL_2023a</strain>
        <tissue evidence="3">Muscle</tissue>
    </source>
</reference>
<dbReference type="EMBL" id="JARKIK010000030">
    <property type="protein sequence ID" value="KAK8741779.1"/>
    <property type="molecule type" value="Genomic_DNA"/>
</dbReference>
<name>A0AAW0XUY0_CHEQU</name>
<dbReference type="Pfam" id="PF08629">
    <property type="entry name" value="PDE8"/>
    <property type="match status" value="1"/>
</dbReference>
<keyword evidence="4" id="KW-1185">Reference proteome</keyword>
<evidence type="ECO:0000313" key="4">
    <source>
        <dbReference type="Proteomes" id="UP001445076"/>
    </source>
</evidence>
<reference evidence="3 4" key="1">
    <citation type="journal article" date="2024" name="BMC Genomics">
        <title>Genome assembly of redclaw crayfish (Cherax quadricarinatus) provides insights into its immune adaptation and hypoxia tolerance.</title>
        <authorList>
            <person name="Liu Z."/>
            <person name="Zheng J."/>
            <person name="Li H."/>
            <person name="Fang K."/>
            <person name="Wang S."/>
            <person name="He J."/>
            <person name="Zhou D."/>
            <person name="Weng S."/>
            <person name="Chi M."/>
            <person name="Gu Z."/>
            <person name="He J."/>
            <person name="Li F."/>
            <person name="Wang M."/>
        </authorList>
    </citation>
    <scope>NUCLEOTIDE SEQUENCE [LARGE SCALE GENOMIC DNA]</scope>
    <source>
        <strain evidence="3">ZL_2023a</strain>
    </source>
</reference>
<feature type="non-terminal residue" evidence="3">
    <location>
        <position position="1"/>
    </location>
</feature>
<organism evidence="3 4">
    <name type="scientific">Cherax quadricarinatus</name>
    <name type="common">Australian red claw crayfish</name>
    <dbReference type="NCBI Taxonomy" id="27406"/>
    <lineage>
        <taxon>Eukaryota</taxon>
        <taxon>Metazoa</taxon>
        <taxon>Ecdysozoa</taxon>
        <taxon>Arthropoda</taxon>
        <taxon>Crustacea</taxon>
        <taxon>Multicrustacea</taxon>
        <taxon>Malacostraca</taxon>
        <taxon>Eumalacostraca</taxon>
        <taxon>Eucarida</taxon>
        <taxon>Decapoda</taxon>
        <taxon>Pleocyemata</taxon>
        <taxon>Astacidea</taxon>
        <taxon>Parastacoidea</taxon>
        <taxon>Parastacidae</taxon>
        <taxon>Cherax</taxon>
    </lineage>
</organism>
<evidence type="ECO:0000313" key="3">
    <source>
        <dbReference type="EMBL" id="KAK8741779.1"/>
    </source>
</evidence>
<dbReference type="AlphaFoldDB" id="A0AAW0XUY0"/>
<dbReference type="InterPro" id="IPR057304">
    <property type="entry name" value="PDE8-like_REC_N"/>
</dbReference>
<feature type="region of interest" description="Disordered" evidence="1">
    <location>
        <begin position="22"/>
        <end position="55"/>
    </location>
</feature>
<feature type="domain" description="PDE8-like REC N-terminal" evidence="2">
    <location>
        <begin position="85"/>
        <end position="229"/>
    </location>
</feature>
<evidence type="ECO:0000259" key="2">
    <source>
        <dbReference type="Pfam" id="PF23198"/>
    </source>
</evidence>
<dbReference type="EMBL" id="JARKIK010000030">
    <property type="protein sequence ID" value="KAK8741775.1"/>
    <property type="molecule type" value="Genomic_DNA"/>
</dbReference>
<sequence length="262" mass="29058">IMGCTPSLHVSHTGVIYCGENDSSPSHSHSAANHQPPTTQPTPLTHNQHQGPAELNQHGYGRAVCPLAWTPSQTECGFLRVGPMKVLKKKLKVLLVFGREDSVSEAWWSACKRQEYDVAIRRTSQDALKAFLEHTHDLVIIDARSSKYLNADNICSSIRVTVHSQFSVLVGVVKKNFADRENPTVGPMLKNGYNRIVTEVSTVGGVLNDLIQIEHSDLTNQCQLRAMQAVFSALDACKEVVHITDTEHRIQGLRTHRDCHLP</sequence>
<dbReference type="Proteomes" id="UP001445076">
    <property type="component" value="Unassembled WGS sequence"/>
</dbReference>
<dbReference type="Pfam" id="PF23198">
    <property type="entry name" value="PDE8A_N"/>
    <property type="match status" value="1"/>
</dbReference>
<accession>A0AAW0XUY0</accession>
<proteinExistence type="predicted"/>
<protein>
    <recommendedName>
        <fullName evidence="2">PDE8-like REC N-terminal domain-containing protein</fullName>
    </recommendedName>
</protein>
<gene>
    <name evidence="3" type="ORF">OTU49_002396</name>
</gene>
<evidence type="ECO:0000256" key="1">
    <source>
        <dbReference type="SAM" id="MobiDB-lite"/>
    </source>
</evidence>
<comment type="caution">
    <text evidence="3">The sequence shown here is derived from an EMBL/GenBank/DDBJ whole genome shotgun (WGS) entry which is preliminary data.</text>
</comment>
<feature type="compositionally biased region" description="Low complexity" evidence="1">
    <location>
        <begin position="23"/>
        <end position="50"/>
    </location>
</feature>